<dbReference type="EMBL" id="JBITGY010000009">
    <property type="protein sequence ID" value="MFI6502139.1"/>
    <property type="molecule type" value="Genomic_DNA"/>
</dbReference>
<name>A0ABW7Z3Q5_9ACTN</name>
<evidence type="ECO:0000256" key="1">
    <source>
        <dbReference type="SAM" id="MobiDB-lite"/>
    </source>
</evidence>
<organism evidence="2 3">
    <name type="scientific">Nonomuraea typhae</name>
    <dbReference type="NCBI Taxonomy" id="2603600"/>
    <lineage>
        <taxon>Bacteria</taxon>
        <taxon>Bacillati</taxon>
        <taxon>Actinomycetota</taxon>
        <taxon>Actinomycetes</taxon>
        <taxon>Streptosporangiales</taxon>
        <taxon>Streptosporangiaceae</taxon>
        <taxon>Nonomuraea</taxon>
    </lineage>
</organism>
<protein>
    <submittedName>
        <fullName evidence="2">Uncharacterized protein</fullName>
    </submittedName>
</protein>
<dbReference type="RefSeq" id="WP_397087194.1">
    <property type="nucleotide sequence ID" value="NZ_JBITGY010000009.1"/>
</dbReference>
<keyword evidence="3" id="KW-1185">Reference proteome</keyword>
<evidence type="ECO:0000313" key="3">
    <source>
        <dbReference type="Proteomes" id="UP001612741"/>
    </source>
</evidence>
<reference evidence="2 3" key="1">
    <citation type="submission" date="2024-10" db="EMBL/GenBank/DDBJ databases">
        <title>The Natural Products Discovery Center: Release of the First 8490 Sequenced Strains for Exploring Actinobacteria Biosynthetic Diversity.</title>
        <authorList>
            <person name="Kalkreuter E."/>
            <person name="Kautsar S.A."/>
            <person name="Yang D."/>
            <person name="Bader C.D."/>
            <person name="Teijaro C.N."/>
            <person name="Fluegel L."/>
            <person name="Davis C.M."/>
            <person name="Simpson J.R."/>
            <person name="Lauterbach L."/>
            <person name="Steele A.D."/>
            <person name="Gui C."/>
            <person name="Meng S."/>
            <person name="Li G."/>
            <person name="Viehrig K."/>
            <person name="Ye F."/>
            <person name="Su P."/>
            <person name="Kiefer A.F."/>
            <person name="Nichols A."/>
            <person name="Cepeda A.J."/>
            <person name="Yan W."/>
            <person name="Fan B."/>
            <person name="Jiang Y."/>
            <person name="Adhikari A."/>
            <person name="Zheng C.-J."/>
            <person name="Schuster L."/>
            <person name="Cowan T.M."/>
            <person name="Smanski M.J."/>
            <person name="Chevrette M.G."/>
            <person name="De Carvalho L.P.S."/>
            <person name="Shen B."/>
        </authorList>
    </citation>
    <scope>NUCLEOTIDE SEQUENCE [LARGE SCALE GENOMIC DNA]</scope>
    <source>
        <strain evidence="2 3">NPDC050545</strain>
    </source>
</reference>
<gene>
    <name evidence="2" type="ORF">ACIBG2_32505</name>
</gene>
<evidence type="ECO:0000313" key="2">
    <source>
        <dbReference type="EMBL" id="MFI6502139.1"/>
    </source>
</evidence>
<feature type="region of interest" description="Disordered" evidence="1">
    <location>
        <begin position="104"/>
        <end position="124"/>
    </location>
</feature>
<accession>A0ABW7Z3Q5</accession>
<dbReference type="Proteomes" id="UP001612741">
    <property type="component" value="Unassembled WGS sequence"/>
</dbReference>
<comment type="caution">
    <text evidence="2">The sequence shown here is derived from an EMBL/GenBank/DDBJ whole genome shotgun (WGS) entry which is preliminary data.</text>
</comment>
<proteinExistence type="predicted"/>
<sequence>MLHIELDVFSGRPNPYWKLTAREERELIDRLKASPAALRPVSDVESRLGYRGMVVHADRAGQERLTRAGLPPVFRLRESTGLNVSDVTERWLLHTPGAQQILTPEVSGESARTIGSPSALQDSGSSGLDAALAACATWSSTWADLNTFWNGARRPSNNCYNFASSLATNTFAQPGRGTGQIFTSLTIGAVKDATFRDGYTAGCNDDRFVDYVCIWPGTDYHFYHRIADFWGSLRRWAHKPGSTPATNVDNSGQPITDPITCNRGPYTWDGAPYIYARVNPRATIN</sequence>